<dbReference type="AlphaFoldDB" id="C5J6B1"/>
<evidence type="ECO:0000256" key="11">
    <source>
        <dbReference type="ARBA" id="ARBA00022723"/>
    </source>
</evidence>
<keyword evidence="10" id="KW-0808">Transferase</keyword>
<evidence type="ECO:0000256" key="12">
    <source>
        <dbReference type="ARBA" id="ARBA00022837"/>
    </source>
</evidence>
<protein>
    <recommendedName>
        <fullName evidence="9">transketolase</fullName>
        <ecNumber evidence="9">2.2.1.1</ecNumber>
    </recommendedName>
</protein>
<evidence type="ECO:0000313" key="17">
    <source>
        <dbReference type="EMBL" id="CAT05003.1"/>
    </source>
</evidence>
<dbReference type="GO" id="GO:0005829">
    <property type="term" value="C:cytosol"/>
    <property type="evidence" value="ECO:0007669"/>
    <property type="project" value="TreeGrafter"/>
</dbReference>
<dbReference type="CDD" id="cd02012">
    <property type="entry name" value="TPP_TK"/>
    <property type="match status" value="1"/>
</dbReference>
<comment type="cofactor">
    <cofactor evidence="5">
        <name>thiamine diphosphate</name>
        <dbReference type="ChEBI" id="CHEBI:58937"/>
    </cofactor>
</comment>
<dbReference type="GO" id="GO:0046872">
    <property type="term" value="F:metal ion binding"/>
    <property type="evidence" value="ECO:0007669"/>
    <property type="project" value="UniProtKB-KW"/>
</dbReference>
<dbReference type="Gene3D" id="3.40.50.970">
    <property type="match status" value="2"/>
</dbReference>
<dbReference type="PANTHER" id="PTHR43522">
    <property type="entry name" value="TRANSKETOLASE"/>
    <property type="match status" value="1"/>
</dbReference>
<keyword evidence="11" id="KW-0479">Metal-binding</keyword>
<comment type="cofactor">
    <cofactor evidence="3">
        <name>Co(2+)</name>
        <dbReference type="ChEBI" id="CHEBI:48828"/>
    </cofactor>
</comment>
<evidence type="ECO:0000259" key="16">
    <source>
        <dbReference type="SMART" id="SM00861"/>
    </source>
</evidence>
<accession>C5J6B1</accession>
<evidence type="ECO:0000256" key="10">
    <source>
        <dbReference type="ARBA" id="ARBA00022679"/>
    </source>
</evidence>
<keyword evidence="14" id="KW-0786">Thiamine pyrophosphate</keyword>
<comment type="cofactor">
    <cofactor evidence="2">
        <name>Mn(2+)</name>
        <dbReference type="ChEBI" id="CHEBI:29035"/>
    </cofactor>
</comment>
<comment type="function">
    <text evidence="6">Catalyzes the transfer of a two-carbon ketol group from a ketose donor to an aldose acceptor, via a covalent intermediate with the cofactor thiamine pyrophosphate.</text>
</comment>
<evidence type="ECO:0000256" key="7">
    <source>
        <dbReference type="ARBA" id="ARBA00007131"/>
    </source>
</evidence>
<dbReference type="InterPro" id="IPR005474">
    <property type="entry name" value="Transketolase_N"/>
</dbReference>
<dbReference type="eggNOG" id="COG0021">
    <property type="taxonomic scope" value="Bacteria"/>
</dbReference>
<dbReference type="EMBL" id="FM864216">
    <property type="protein sequence ID" value="CAT05003.1"/>
    <property type="molecule type" value="Genomic_DNA"/>
</dbReference>
<dbReference type="InterPro" id="IPR009014">
    <property type="entry name" value="Transketo_C/PFOR_II"/>
</dbReference>
<dbReference type="Proteomes" id="UP000001491">
    <property type="component" value="Chromosome"/>
</dbReference>
<comment type="cofactor">
    <cofactor evidence="1">
        <name>Ca(2+)</name>
        <dbReference type="ChEBI" id="CHEBI:29108"/>
    </cofactor>
</comment>
<dbReference type="InterPro" id="IPR029061">
    <property type="entry name" value="THDP-binding"/>
</dbReference>
<dbReference type="Pfam" id="PF02779">
    <property type="entry name" value="Transket_pyr"/>
    <property type="match status" value="1"/>
</dbReference>
<reference evidence="18" key="1">
    <citation type="journal article" date="2009" name="BMC Bioinformatics">
        <title>The Mycoplasma conjunctivae genome sequencing, annotation and analysis.</title>
        <authorList>
            <person name="Calderon-Copete S.P."/>
            <person name="Wigger G."/>
            <person name="Wunderlin C."/>
            <person name="Schmidheini T."/>
            <person name="Frey J."/>
            <person name="Quail M.A."/>
            <person name="Falquet L."/>
        </authorList>
    </citation>
    <scope>NUCLEOTIDE SEQUENCE [LARGE SCALE GENOMIC DNA]</scope>
    <source>
        <strain evidence="18">ATCC 25834 / NCTC 10147 / HRC/581</strain>
    </source>
</reference>
<dbReference type="SUPFAM" id="SSF52922">
    <property type="entry name" value="TK C-terminal domain-like"/>
    <property type="match status" value="1"/>
</dbReference>
<evidence type="ECO:0000256" key="8">
    <source>
        <dbReference type="ARBA" id="ARBA00011738"/>
    </source>
</evidence>
<dbReference type="KEGG" id="mco:MCJ_003120"/>
<dbReference type="InterPro" id="IPR033247">
    <property type="entry name" value="Transketolase_fam"/>
</dbReference>
<evidence type="ECO:0000256" key="15">
    <source>
        <dbReference type="ARBA" id="ARBA00049473"/>
    </source>
</evidence>
<dbReference type="NCBIfam" id="NF004558">
    <property type="entry name" value="PRK05899.2-4"/>
    <property type="match status" value="1"/>
</dbReference>
<evidence type="ECO:0000256" key="5">
    <source>
        <dbReference type="ARBA" id="ARBA00001964"/>
    </source>
</evidence>
<dbReference type="Pfam" id="PF00456">
    <property type="entry name" value="Transketolase_N"/>
    <property type="match status" value="1"/>
</dbReference>
<evidence type="ECO:0000256" key="3">
    <source>
        <dbReference type="ARBA" id="ARBA00001941"/>
    </source>
</evidence>
<dbReference type="InterPro" id="IPR020826">
    <property type="entry name" value="Transketolase_BS"/>
</dbReference>
<keyword evidence="18" id="KW-1185">Reference proteome</keyword>
<name>C5J6B1_MESCH</name>
<sequence>MSIETLAINTLKLNGVAAVNKANSGHPGVVISAAKIVYTLFRDHMNYDPSDPKWINRDRFVLSAGHGSALLYSLYYSLGMLTREDLLNFRQLGSKTPGHPEFGHTVGVESTTGPLGQGIAIAAGLATAQAHLQSKFKEIDHYTYVLCGDGDLQEGISYEALSFVGQNKLNKFIVLYDSNDIQLDSPVSLVFKEDLKKRVESQGFNYFIVKNEVDLISAAITHAKTLDKPSFIEVKTIIGEDTPGANTSDVHGMPLGKDIEIFKANINWNHDDFYLDAQVVEHYKNTLVARSLAKKAKFSISEELAVYLEKAHKPITIDLNIAKNLATRASSGEIIKYLNKNLEHWIGGSADLSVSTKVAGADGIFSPQNYQGRNLMFGVREFAMAAIANGIALHSVLKPFVSTFFVFSDYLKPALRLSALMKLPVTYIFTHDSLLVGEDGPTHEPIEQLAMIRSIPNVHLMRPADEIEMKSAYEIALNSTDKPSVIVASRQNIVSQENTDGLEFKKGAYLLRKSESQFAIISTGSELELARQIAQKFDLNLISLSHWSTKPIWDADKAISIELASTFGWQKHAKYNFGYDDFGFSAPAEKILEHIGFTFENISKEVAKIIQAD</sequence>
<dbReference type="SMART" id="SM00861">
    <property type="entry name" value="Transket_pyr"/>
    <property type="match status" value="1"/>
</dbReference>
<evidence type="ECO:0000256" key="2">
    <source>
        <dbReference type="ARBA" id="ARBA00001936"/>
    </source>
</evidence>
<dbReference type="Pfam" id="PF22613">
    <property type="entry name" value="Transketolase_C_1"/>
    <property type="match status" value="1"/>
</dbReference>
<keyword evidence="12" id="KW-0106">Calcium</keyword>
<dbReference type="GO" id="GO:0006098">
    <property type="term" value="P:pentose-phosphate shunt"/>
    <property type="evidence" value="ECO:0007669"/>
    <property type="project" value="TreeGrafter"/>
</dbReference>
<comment type="similarity">
    <text evidence="7">Belongs to the transketolase family.</text>
</comment>
<keyword evidence="13" id="KW-0460">Magnesium</keyword>
<dbReference type="PROSITE" id="PS00802">
    <property type="entry name" value="TRANSKETOLASE_2"/>
    <property type="match status" value="1"/>
</dbReference>
<dbReference type="EC" id="2.2.1.1" evidence="9"/>
<evidence type="ECO:0000256" key="13">
    <source>
        <dbReference type="ARBA" id="ARBA00022842"/>
    </source>
</evidence>
<evidence type="ECO:0000256" key="9">
    <source>
        <dbReference type="ARBA" id="ARBA00013152"/>
    </source>
</evidence>
<dbReference type="PANTHER" id="PTHR43522:SF2">
    <property type="entry name" value="TRANSKETOLASE 1-RELATED"/>
    <property type="match status" value="1"/>
</dbReference>
<dbReference type="CDD" id="cd07033">
    <property type="entry name" value="TPP_PYR_DXS_TK_like"/>
    <property type="match status" value="1"/>
</dbReference>
<evidence type="ECO:0000256" key="14">
    <source>
        <dbReference type="ARBA" id="ARBA00023052"/>
    </source>
</evidence>
<proteinExistence type="inferred from homology"/>
<organism evidence="17 18">
    <name type="scientific">Mesomycoplasma conjunctivae (strain ATCC 25834 / NCTC 10147 / HRC/581)</name>
    <name type="common">Mycoplasma conjunctivae</name>
    <dbReference type="NCBI Taxonomy" id="572263"/>
    <lineage>
        <taxon>Bacteria</taxon>
        <taxon>Bacillati</taxon>
        <taxon>Mycoplasmatota</taxon>
        <taxon>Mycoplasmoidales</taxon>
        <taxon>Metamycoplasmataceae</taxon>
        <taxon>Mesomycoplasma</taxon>
    </lineage>
</organism>
<dbReference type="FunFam" id="3.40.50.970:FF:000045">
    <property type="entry name" value="Transketolase"/>
    <property type="match status" value="1"/>
</dbReference>
<dbReference type="HOGENOM" id="CLU_009227_0_0_14"/>
<dbReference type="GO" id="GO:0004802">
    <property type="term" value="F:transketolase activity"/>
    <property type="evidence" value="ECO:0007669"/>
    <property type="project" value="UniProtKB-EC"/>
</dbReference>
<dbReference type="InterPro" id="IPR055152">
    <property type="entry name" value="Transketolase-like_C_2"/>
</dbReference>
<evidence type="ECO:0000256" key="4">
    <source>
        <dbReference type="ARBA" id="ARBA00001946"/>
    </source>
</evidence>
<evidence type="ECO:0000313" key="18">
    <source>
        <dbReference type="Proteomes" id="UP000001491"/>
    </source>
</evidence>
<dbReference type="SUPFAM" id="SSF52518">
    <property type="entry name" value="Thiamin diphosphate-binding fold (THDP-binding)"/>
    <property type="match status" value="2"/>
</dbReference>
<evidence type="ECO:0000256" key="6">
    <source>
        <dbReference type="ARBA" id="ARBA00002931"/>
    </source>
</evidence>
<comment type="cofactor">
    <cofactor evidence="4">
        <name>Mg(2+)</name>
        <dbReference type="ChEBI" id="CHEBI:18420"/>
    </cofactor>
</comment>
<comment type="catalytic activity">
    <reaction evidence="15">
        <text>D-sedoheptulose 7-phosphate + D-glyceraldehyde 3-phosphate = aldehydo-D-ribose 5-phosphate + D-xylulose 5-phosphate</text>
        <dbReference type="Rhea" id="RHEA:10508"/>
        <dbReference type="ChEBI" id="CHEBI:57483"/>
        <dbReference type="ChEBI" id="CHEBI:57737"/>
        <dbReference type="ChEBI" id="CHEBI:58273"/>
        <dbReference type="ChEBI" id="CHEBI:59776"/>
        <dbReference type="EC" id="2.2.1.1"/>
    </reaction>
</comment>
<dbReference type="Gene3D" id="3.40.50.920">
    <property type="match status" value="1"/>
</dbReference>
<dbReference type="InterPro" id="IPR005475">
    <property type="entry name" value="Transketolase-like_Pyr-bd"/>
</dbReference>
<feature type="domain" description="Transketolase-like pyrimidine-binding" evidence="16">
    <location>
        <begin position="325"/>
        <end position="496"/>
    </location>
</feature>
<gene>
    <name evidence="17" type="primary">tkt</name>
    <name evidence="17" type="ordered locus">MCJ_003120</name>
</gene>
<evidence type="ECO:0000256" key="1">
    <source>
        <dbReference type="ARBA" id="ARBA00001913"/>
    </source>
</evidence>
<comment type="subunit">
    <text evidence="8">Homodimer.</text>
</comment>